<organism evidence="2 3">
    <name type="scientific">Trichoderma semiorbis</name>
    <dbReference type="NCBI Taxonomy" id="1491008"/>
    <lineage>
        <taxon>Eukaryota</taxon>
        <taxon>Fungi</taxon>
        <taxon>Dikarya</taxon>
        <taxon>Ascomycota</taxon>
        <taxon>Pezizomycotina</taxon>
        <taxon>Sordariomycetes</taxon>
        <taxon>Hypocreomycetidae</taxon>
        <taxon>Hypocreales</taxon>
        <taxon>Hypocreaceae</taxon>
        <taxon>Trichoderma</taxon>
    </lineage>
</organism>
<name>A0A9P8KMT7_9HYPO</name>
<feature type="compositionally biased region" description="Low complexity" evidence="1">
    <location>
        <begin position="24"/>
        <end position="34"/>
    </location>
</feature>
<keyword evidence="3" id="KW-1185">Reference proteome</keyword>
<sequence length="66" mass="6901">MFSATTSPITATVLPSIIYLTNPSGSNCNNCSPYNDKKPPKGSSRKTSAGTRDSTVQPASEPPSQI</sequence>
<dbReference type="Proteomes" id="UP000826573">
    <property type="component" value="Unassembled WGS sequence"/>
</dbReference>
<feature type="compositionally biased region" description="Polar residues" evidence="1">
    <location>
        <begin position="45"/>
        <end position="66"/>
    </location>
</feature>
<dbReference type="AlphaFoldDB" id="A0A9P8KMT7"/>
<gene>
    <name evidence="2" type="ORF">TsFJ059_009913</name>
</gene>
<protein>
    <submittedName>
        <fullName evidence="2">Uncharacterized protein</fullName>
    </submittedName>
</protein>
<feature type="region of interest" description="Disordered" evidence="1">
    <location>
        <begin position="24"/>
        <end position="66"/>
    </location>
</feature>
<dbReference type="EMBL" id="JAIMJC010000004">
    <property type="protein sequence ID" value="KAH0526612.1"/>
    <property type="molecule type" value="Genomic_DNA"/>
</dbReference>
<reference evidence="2 3" key="1">
    <citation type="submission" date="2021-08" db="EMBL/GenBank/DDBJ databases">
        <title>The highly contiguous genome resource for Trichoderma semiorbis FJ059, a fungal antagonistic to plant pathogens.</title>
        <authorList>
            <person name="Liu T."/>
        </authorList>
    </citation>
    <scope>NUCLEOTIDE SEQUENCE [LARGE SCALE GENOMIC DNA]</scope>
    <source>
        <strain evidence="2 3">FJ059</strain>
    </source>
</reference>
<comment type="caution">
    <text evidence="2">The sequence shown here is derived from an EMBL/GenBank/DDBJ whole genome shotgun (WGS) entry which is preliminary data.</text>
</comment>
<proteinExistence type="predicted"/>
<accession>A0A9P8KMT7</accession>
<evidence type="ECO:0000313" key="2">
    <source>
        <dbReference type="EMBL" id="KAH0526612.1"/>
    </source>
</evidence>
<evidence type="ECO:0000313" key="3">
    <source>
        <dbReference type="Proteomes" id="UP000826573"/>
    </source>
</evidence>
<evidence type="ECO:0000256" key="1">
    <source>
        <dbReference type="SAM" id="MobiDB-lite"/>
    </source>
</evidence>